<evidence type="ECO:0000256" key="3">
    <source>
        <dbReference type="ARBA" id="ARBA00008400"/>
    </source>
</evidence>
<feature type="transmembrane region" description="Helical" evidence="12">
    <location>
        <begin position="595"/>
        <end position="614"/>
    </location>
</feature>
<dbReference type="GO" id="GO:0006506">
    <property type="term" value="P:GPI anchor biosynthetic process"/>
    <property type="evidence" value="ECO:0007669"/>
    <property type="project" value="UniProtKB-KW"/>
</dbReference>
<feature type="transmembrane region" description="Helical" evidence="12">
    <location>
        <begin position="6"/>
        <end position="29"/>
    </location>
</feature>
<proteinExistence type="inferred from homology"/>
<dbReference type="InterPro" id="IPR002591">
    <property type="entry name" value="Phosphodiest/P_Trfase"/>
</dbReference>
<feature type="transmembrane region" description="Helical" evidence="12">
    <location>
        <begin position="904"/>
        <end position="923"/>
    </location>
</feature>
<dbReference type="PANTHER" id="PTHR12250">
    <property type="entry name" value="PHOSPHATIDYLINOSITOL GLYCAN, CLASS N"/>
    <property type="match status" value="1"/>
</dbReference>
<evidence type="ECO:0000313" key="16">
    <source>
        <dbReference type="Proteomes" id="UP000828390"/>
    </source>
</evidence>
<name>A0A9D4MJT9_DREPO</name>
<comment type="function">
    <text evidence="12">Ethanolamine phosphate transferase involved in glycosylphosphatidylinositol-anchor biosynthesis. Transfers ethanolamine phosphate to the first alpha-1,4-linked mannose of the glycosylphosphatidylinositol precursor of GPI-anchor.</text>
</comment>
<evidence type="ECO:0000256" key="13">
    <source>
        <dbReference type="SAM" id="MobiDB-lite"/>
    </source>
</evidence>
<keyword evidence="6 12" id="KW-0808">Transferase</keyword>
<dbReference type="GO" id="GO:0005789">
    <property type="term" value="C:endoplasmic reticulum membrane"/>
    <property type="evidence" value="ECO:0007669"/>
    <property type="project" value="UniProtKB-SubCell"/>
</dbReference>
<keyword evidence="10 12" id="KW-0472">Membrane</keyword>
<organism evidence="15 16">
    <name type="scientific">Dreissena polymorpha</name>
    <name type="common">Zebra mussel</name>
    <name type="synonym">Mytilus polymorpha</name>
    <dbReference type="NCBI Taxonomy" id="45954"/>
    <lineage>
        <taxon>Eukaryota</taxon>
        <taxon>Metazoa</taxon>
        <taxon>Spiralia</taxon>
        <taxon>Lophotrochozoa</taxon>
        <taxon>Mollusca</taxon>
        <taxon>Bivalvia</taxon>
        <taxon>Autobranchia</taxon>
        <taxon>Heteroconchia</taxon>
        <taxon>Euheterodonta</taxon>
        <taxon>Imparidentia</taxon>
        <taxon>Neoheterodontei</taxon>
        <taxon>Myida</taxon>
        <taxon>Dreissenoidea</taxon>
        <taxon>Dreissenidae</taxon>
        <taxon>Dreissena</taxon>
    </lineage>
</organism>
<keyword evidence="8 12" id="KW-0256">Endoplasmic reticulum</keyword>
<dbReference type="Gene3D" id="3.40.720.10">
    <property type="entry name" value="Alkaline Phosphatase, subunit A"/>
    <property type="match status" value="2"/>
</dbReference>
<dbReference type="CDD" id="cd16020">
    <property type="entry name" value="GPI_EPT_1"/>
    <property type="match status" value="1"/>
</dbReference>
<feature type="transmembrane region" description="Helical" evidence="12">
    <location>
        <begin position="488"/>
        <end position="506"/>
    </location>
</feature>
<keyword evidence="7 12" id="KW-0812">Transmembrane</keyword>
<protein>
    <recommendedName>
        <fullName evidence="4 12">GPI ethanolamine phosphate transferase 1</fullName>
        <ecNumber evidence="12">2.-.-.-</ecNumber>
    </recommendedName>
</protein>
<dbReference type="Proteomes" id="UP000828390">
    <property type="component" value="Unassembled WGS sequence"/>
</dbReference>
<dbReference type="InterPro" id="IPR017850">
    <property type="entry name" value="Alkaline_phosphatase_core_sf"/>
</dbReference>
<evidence type="ECO:0000256" key="6">
    <source>
        <dbReference type="ARBA" id="ARBA00022679"/>
    </source>
</evidence>
<evidence type="ECO:0000256" key="11">
    <source>
        <dbReference type="ARBA" id="ARBA00023180"/>
    </source>
</evidence>
<evidence type="ECO:0000256" key="9">
    <source>
        <dbReference type="ARBA" id="ARBA00022989"/>
    </source>
</evidence>
<dbReference type="InterPro" id="IPR037671">
    <property type="entry name" value="PIGN_N"/>
</dbReference>
<dbReference type="GO" id="GO:0051377">
    <property type="term" value="F:mannose-ethanolamine phosphotransferase activity"/>
    <property type="evidence" value="ECO:0007669"/>
    <property type="project" value="UniProtKB-UniRule"/>
</dbReference>
<dbReference type="Pfam" id="PF01663">
    <property type="entry name" value="Phosphodiest"/>
    <property type="match status" value="1"/>
</dbReference>
<feature type="region of interest" description="Disordered" evidence="13">
    <location>
        <begin position="768"/>
        <end position="797"/>
    </location>
</feature>
<evidence type="ECO:0000256" key="10">
    <source>
        <dbReference type="ARBA" id="ARBA00023136"/>
    </source>
</evidence>
<keyword evidence="5 12" id="KW-0337">GPI-anchor biosynthesis</keyword>
<evidence type="ECO:0000256" key="7">
    <source>
        <dbReference type="ARBA" id="ARBA00022692"/>
    </source>
</evidence>
<reference evidence="15" key="1">
    <citation type="journal article" date="2019" name="bioRxiv">
        <title>The Genome of the Zebra Mussel, Dreissena polymorpha: A Resource for Invasive Species Research.</title>
        <authorList>
            <person name="McCartney M.A."/>
            <person name="Auch B."/>
            <person name="Kono T."/>
            <person name="Mallez S."/>
            <person name="Zhang Y."/>
            <person name="Obille A."/>
            <person name="Becker A."/>
            <person name="Abrahante J.E."/>
            <person name="Garbe J."/>
            <person name="Badalamenti J.P."/>
            <person name="Herman A."/>
            <person name="Mangelson H."/>
            <person name="Liachko I."/>
            <person name="Sullivan S."/>
            <person name="Sone E.D."/>
            <person name="Koren S."/>
            <person name="Silverstein K.A.T."/>
            <person name="Beckman K.B."/>
            <person name="Gohl D.M."/>
        </authorList>
    </citation>
    <scope>NUCLEOTIDE SEQUENCE</scope>
    <source>
        <strain evidence="15">Duluth1</strain>
        <tissue evidence="15">Whole animal</tissue>
    </source>
</reference>
<feature type="transmembrane region" description="Helical" evidence="12">
    <location>
        <begin position="620"/>
        <end position="637"/>
    </location>
</feature>
<dbReference type="InterPro" id="IPR007070">
    <property type="entry name" value="GPI_EtnP_transferase_1"/>
</dbReference>
<dbReference type="InterPro" id="IPR017852">
    <property type="entry name" value="GPI_EtnP_transferase_1_C"/>
</dbReference>
<evidence type="ECO:0000256" key="12">
    <source>
        <dbReference type="RuleBase" id="RU367138"/>
    </source>
</evidence>
<feature type="transmembrane region" description="Helical" evidence="12">
    <location>
        <begin position="692"/>
        <end position="710"/>
    </location>
</feature>
<evidence type="ECO:0000256" key="5">
    <source>
        <dbReference type="ARBA" id="ARBA00022502"/>
    </source>
</evidence>
<gene>
    <name evidence="15" type="ORF">DPMN_000565</name>
</gene>
<feature type="transmembrane region" description="Helical" evidence="12">
    <location>
        <begin position="935"/>
        <end position="954"/>
    </location>
</feature>
<accession>A0A9D4MJT9</accession>
<comment type="pathway">
    <text evidence="2 12">Glycolipid biosynthesis; glycosylphosphatidylinositol-anchor biosynthesis.</text>
</comment>
<dbReference type="Pfam" id="PF04987">
    <property type="entry name" value="PigN"/>
    <property type="match status" value="1"/>
</dbReference>
<evidence type="ECO:0000259" key="14">
    <source>
        <dbReference type="Pfam" id="PF04987"/>
    </source>
</evidence>
<dbReference type="PANTHER" id="PTHR12250:SF0">
    <property type="entry name" value="GPI ETHANOLAMINE PHOSPHATE TRANSFERASE 1"/>
    <property type="match status" value="1"/>
</dbReference>
<keyword evidence="9 12" id="KW-1133">Transmembrane helix</keyword>
<evidence type="ECO:0000256" key="4">
    <source>
        <dbReference type="ARBA" id="ARBA00020831"/>
    </source>
</evidence>
<comment type="subcellular location">
    <subcellularLocation>
        <location evidence="1 12">Endoplasmic reticulum membrane</location>
        <topology evidence="1 12">Multi-pass membrane protein</topology>
    </subcellularLocation>
</comment>
<evidence type="ECO:0000256" key="1">
    <source>
        <dbReference type="ARBA" id="ARBA00004477"/>
    </source>
</evidence>
<dbReference type="SUPFAM" id="SSF53649">
    <property type="entry name" value="Alkaline phosphatase-like"/>
    <property type="match status" value="1"/>
</dbReference>
<reference evidence="15" key="2">
    <citation type="submission" date="2020-11" db="EMBL/GenBank/DDBJ databases">
        <authorList>
            <person name="McCartney M.A."/>
            <person name="Auch B."/>
            <person name="Kono T."/>
            <person name="Mallez S."/>
            <person name="Becker A."/>
            <person name="Gohl D.M."/>
            <person name="Silverstein K.A.T."/>
            <person name="Koren S."/>
            <person name="Bechman K.B."/>
            <person name="Herman A."/>
            <person name="Abrahante J.E."/>
            <person name="Garbe J."/>
        </authorList>
    </citation>
    <scope>NUCLEOTIDE SEQUENCE</scope>
    <source>
        <strain evidence="15">Duluth1</strain>
        <tissue evidence="15">Whole animal</tissue>
    </source>
</reference>
<keyword evidence="16" id="KW-1185">Reference proteome</keyword>
<dbReference type="EMBL" id="JAIWYP010000001">
    <property type="protein sequence ID" value="KAH3876716.1"/>
    <property type="molecule type" value="Genomic_DNA"/>
</dbReference>
<comment type="similarity">
    <text evidence="3 12">Belongs to the PIGG/PIGN/PIGO family. PIGN subfamily.</text>
</comment>
<feature type="transmembrane region" description="Helical" evidence="12">
    <location>
        <begin position="658"/>
        <end position="677"/>
    </location>
</feature>
<dbReference type="AlphaFoldDB" id="A0A9D4MJT9"/>
<dbReference type="EC" id="2.-.-.-" evidence="12"/>
<evidence type="ECO:0000256" key="2">
    <source>
        <dbReference type="ARBA" id="ARBA00004687"/>
    </source>
</evidence>
<evidence type="ECO:0000256" key="8">
    <source>
        <dbReference type="ARBA" id="ARBA00022824"/>
    </source>
</evidence>
<feature type="transmembrane region" description="Helical" evidence="12">
    <location>
        <begin position="966"/>
        <end position="989"/>
    </location>
</feature>
<feature type="transmembrane region" description="Helical" evidence="12">
    <location>
        <begin position="446"/>
        <end position="468"/>
    </location>
</feature>
<feature type="domain" description="GPI ethanolamine phosphate transferase 1 C-terminal" evidence="14">
    <location>
        <begin position="433"/>
        <end position="957"/>
    </location>
</feature>
<sequence>MAAAWVYISAGLLIHGLLMISIFDIYFVVPVLPVKESRSSPLPPPAKRVVFIVADGLRADKMLMLLPDGSTPAPFIRSICEETGSWGLSFAGIPSATRPGHVAMTAGFFEDPTSVGKDIGGGSIDFDTVFAETKYTWTWDTPKFLDHVALDHPDRIFSKQFPGERKYLAGINPKDMDSWVLDEVSKFLKRAETDDTLQGKIRQDRVLFFLHLGGIDHAGYIVRPQSPEYLRHVTFIDNGIKKTVKLFEDFFNNDGQTAYIFTSDHGMTDWGAHGDGSLDEVQCPLVVWGAGIQKAKPETRLNSFKDKISQDWGLDKWARKDIDQRSMAPLMAALLGVPYPKNAVMPVPDEYLDVSEEQRAHIRYANLLQLLDNFRLTEENVFHGVLAFDFRKYRKLSKDITDSIKTDIEALIFRKDFQQAISMTREKIELVVEGLRHYQHYNTNTLWYSVSASMVGWVVLLVLVLLQSQIHWEESSTRSPLVQNTKHIIRQCAAALVAFQLIFLYSQSTRITHCLQYILPVPIWTEAILKWYEIGDIRPVLRQQAELAGVAALSFITVILTTYGLHYRSVLACCMFGFAAWTLKGNTARLHKGLWMQWVGSIALMSLLVARPVGIRDLNYELVLFSGLLAIAVAMVLRVKVPDMTVKARRLKNIASKFTIIQISIMCLSTVVLYYTAHLTSQDIRTPLLNQVTSWAIFIVSLVEPLIVNTDVQSQRYVRKCHINDRVALNNPVSTWETIYYIILVWNAWLLIEVERNLTKSQPIFLPRSGPDSKPNRVPGKAISTGGKGAVNGHSSVKQHKHTRSNDILIMEPTVTEARIHSGASLEKFSVSWMSLDFSPAASESEMQCKRKVTSGDIRRALFFFTFSIANVMGTGNICSVASFDVQDVFCFITISDPPKMGPLMVFKLMMPGLVMGCFLRVVNMVTFTSIKNCSILIMMNLCVFSIVNFVWVTDVGNWTTIGESVSHHVIGQCICMFCCLQFGIVHLITSVKV</sequence>
<evidence type="ECO:0000313" key="15">
    <source>
        <dbReference type="EMBL" id="KAH3876716.1"/>
    </source>
</evidence>
<feature type="transmembrane region" description="Helical" evidence="12">
    <location>
        <begin position="545"/>
        <end position="561"/>
    </location>
</feature>
<feature type="transmembrane region" description="Helical" evidence="12">
    <location>
        <begin position="861"/>
        <end position="884"/>
    </location>
</feature>
<comment type="caution">
    <text evidence="15">The sequence shown here is derived from an EMBL/GenBank/DDBJ whole genome shotgun (WGS) entry which is preliminary data.</text>
</comment>
<keyword evidence="11" id="KW-0325">Glycoprotein</keyword>